<dbReference type="Proteomes" id="UP000199412">
    <property type="component" value="Unassembled WGS sequence"/>
</dbReference>
<dbReference type="InterPro" id="IPR025357">
    <property type="entry name" value="DUF4261"/>
</dbReference>
<dbReference type="EMBL" id="FNAP01000001">
    <property type="protein sequence ID" value="SDD60370.1"/>
    <property type="molecule type" value="Genomic_DNA"/>
</dbReference>
<keyword evidence="3" id="KW-1185">Reference proteome</keyword>
<dbReference type="AlphaFoldDB" id="A0A1G6W353"/>
<evidence type="ECO:0000313" key="3">
    <source>
        <dbReference type="Proteomes" id="UP000199412"/>
    </source>
</evidence>
<feature type="domain" description="DUF4261" evidence="1">
    <location>
        <begin position="3"/>
        <end position="32"/>
    </location>
</feature>
<gene>
    <name evidence="2" type="ORF">SAMN05421720_10112</name>
</gene>
<accession>A0A1G6W353</accession>
<dbReference type="STRING" id="69960.SAMN05421720_10112"/>
<name>A0A1G6W353_9PROT</name>
<evidence type="ECO:0000259" key="1">
    <source>
        <dbReference type="Pfam" id="PF14080"/>
    </source>
</evidence>
<protein>
    <recommendedName>
        <fullName evidence="1">DUF4261 domain-containing protein</fullName>
    </recommendedName>
</protein>
<proteinExistence type="predicted"/>
<reference evidence="2 3" key="1">
    <citation type="submission" date="2016-10" db="EMBL/GenBank/DDBJ databases">
        <authorList>
            <person name="de Groot N.N."/>
        </authorList>
    </citation>
    <scope>NUCLEOTIDE SEQUENCE [LARGE SCALE GENOMIC DNA]</scope>
    <source>
        <strain evidence="2 3">ATCC 700224</strain>
    </source>
</reference>
<evidence type="ECO:0000313" key="2">
    <source>
        <dbReference type="EMBL" id="SDD60370.1"/>
    </source>
</evidence>
<dbReference type="Pfam" id="PF14080">
    <property type="entry name" value="DUF4261"/>
    <property type="match status" value="1"/>
</dbReference>
<organism evidence="2 3">
    <name type="scientific">Rhodospira trueperi</name>
    <dbReference type="NCBI Taxonomy" id="69960"/>
    <lineage>
        <taxon>Bacteria</taxon>
        <taxon>Pseudomonadati</taxon>
        <taxon>Pseudomonadota</taxon>
        <taxon>Alphaproteobacteria</taxon>
        <taxon>Rhodospirillales</taxon>
        <taxon>Rhodospirillaceae</taxon>
        <taxon>Rhodospira</taxon>
    </lineage>
</organism>
<sequence length="61" mass="6701">MLVRGMAAYVLQTGVEFSDGHTIGFGDEHAVTAKIRLKRSSYGGDTMPIFRVKLMGAEARR</sequence>